<organism evidence="1 2">
    <name type="scientific">Pterulicium gracile</name>
    <dbReference type="NCBI Taxonomy" id="1884261"/>
    <lineage>
        <taxon>Eukaryota</taxon>
        <taxon>Fungi</taxon>
        <taxon>Dikarya</taxon>
        <taxon>Basidiomycota</taxon>
        <taxon>Agaricomycotina</taxon>
        <taxon>Agaricomycetes</taxon>
        <taxon>Agaricomycetidae</taxon>
        <taxon>Agaricales</taxon>
        <taxon>Pleurotineae</taxon>
        <taxon>Pterulaceae</taxon>
        <taxon>Pterulicium</taxon>
    </lineage>
</organism>
<sequence length="161" mass="18518">MYLIQDKIQRWFLMAFTSYYRLDTGHSTHRRERRSGIGAVRPVYHKVCRERDGRTTVPGHYPIALFRPHPRDECSISSCNTYTITEVTRNSRLPSTVCKVLNISKQVLRACFRGKRGLVARSQGWFPLCFRPANTCRHHNRTSADAITPPPLTNPICTSTI</sequence>
<name>A0A5C3R346_9AGAR</name>
<keyword evidence="2" id="KW-1185">Reference proteome</keyword>
<evidence type="ECO:0000313" key="1">
    <source>
        <dbReference type="EMBL" id="TFL05204.1"/>
    </source>
</evidence>
<proteinExistence type="predicted"/>
<accession>A0A5C3R346</accession>
<dbReference type="AlphaFoldDB" id="A0A5C3R346"/>
<evidence type="ECO:0000313" key="2">
    <source>
        <dbReference type="Proteomes" id="UP000305067"/>
    </source>
</evidence>
<reference evidence="1 2" key="1">
    <citation type="journal article" date="2019" name="Nat. Ecol. Evol.">
        <title>Megaphylogeny resolves global patterns of mushroom evolution.</title>
        <authorList>
            <person name="Varga T."/>
            <person name="Krizsan K."/>
            <person name="Foldi C."/>
            <person name="Dima B."/>
            <person name="Sanchez-Garcia M."/>
            <person name="Sanchez-Ramirez S."/>
            <person name="Szollosi G.J."/>
            <person name="Szarkandi J.G."/>
            <person name="Papp V."/>
            <person name="Albert L."/>
            <person name="Andreopoulos W."/>
            <person name="Angelini C."/>
            <person name="Antonin V."/>
            <person name="Barry K.W."/>
            <person name="Bougher N.L."/>
            <person name="Buchanan P."/>
            <person name="Buyck B."/>
            <person name="Bense V."/>
            <person name="Catcheside P."/>
            <person name="Chovatia M."/>
            <person name="Cooper J."/>
            <person name="Damon W."/>
            <person name="Desjardin D."/>
            <person name="Finy P."/>
            <person name="Geml J."/>
            <person name="Haridas S."/>
            <person name="Hughes K."/>
            <person name="Justo A."/>
            <person name="Karasinski D."/>
            <person name="Kautmanova I."/>
            <person name="Kiss B."/>
            <person name="Kocsube S."/>
            <person name="Kotiranta H."/>
            <person name="LaButti K.M."/>
            <person name="Lechner B.E."/>
            <person name="Liimatainen K."/>
            <person name="Lipzen A."/>
            <person name="Lukacs Z."/>
            <person name="Mihaltcheva S."/>
            <person name="Morgado L.N."/>
            <person name="Niskanen T."/>
            <person name="Noordeloos M.E."/>
            <person name="Ohm R.A."/>
            <person name="Ortiz-Santana B."/>
            <person name="Ovrebo C."/>
            <person name="Racz N."/>
            <person name="Riley R."/>
            <person name="Savchenko A."/>
            <person name="Shiryaev A."/>
            <person name="Soop K."/>
            <person name="Spirin V."/>
            <person name="Szebenyi C."/>
            <person name="Tomsovsky M."/>
            <person name="Tulloss R.E."/>
            <person name="Uehling J."/>
            <person name="Grigoriev I.V."/>
            <person name="Vagvolgyi C."/>
            <person name="Papp T."/>
            <person name="Martin F.M."/>
            <person name="Miettinen O."/>
            <person name="Hibbett D.S."/>
            <person name="Nagy L.G."/>
        </authorList>
    </citation>
    <scope>NUCLEOTIDE SEQUENCE [LARGE SCALE GENOMIC DNA]</scope>
    <source>
        <strain evidence="1 2">CBS 309.79</strain>
    </source>
</reference>
<dbReference type="Proteomes" id="UP000305067">
    <property type="component" value="Unassembled WGS sequence"/>
</dbReference>
<protein>
    <submittedName>
        <fullName evidence="1">Uncharacterized protein</fullName>
    </submittedName>
</protein>
<gene>
    <name evidence="1" type="ORF">BDV98DRAFT_288217</name>
</gene>
<dbReference type="EMBL" id="ML178817">
    <property type="protein sequence ID" value="TFL05204.1"/>
    <property type="molecule type" value="Genomic_DNA"/>
</dbReference>